<name>A0ABV1AL37_9FIRM</name>
<organism evidence="2 3">
    <name type="scientific">Blautia intestinihominis</name>
    <dbReference type="NCBI Taxonomy" id="3133152"/>
    <lineage>
        <taxon>Bacteria</taxon>
        <taxon>Bacillati</taxon>
        <taxon>Bacillota</taxon>
        <taxon>Clostridia</taxon>
        <taxon>Lachnospirales</taxon>
        <taxon>Lachnospiraceae</taxon>
        <taxon>Blautia</taxon>
    </lineage>
</organism>
<evidence type="ECO:0000313" key="3">
    <source>
        <dbReference type="Proteomes" id="UP001446032"/>
    </source>
</evidence>
<accession>A0ABV1AL37</accession>
<dbReference type="EMBL" id="JBBMEI010000033">
    <property type="protein sequence ID" value="MEQ2358883.1"/>
    <property type="molecule type" value="Genomic_DNA"/>
</dbReference>
<dbReference type="Proteomes" id="UP001446032">
    <property type="component" value="Unassembled WGS sequence"/>
</dbReference>
<proteinExistence type="predicted"/>
<feature type="domain" description="DUF3786" evidence="1">
    <location>
        <begin position="37"/>
        <end position="200"/>
    </location>
</feature>
<gene>
    <name evidence="2" type="ORF">WMO75_11190</name>
</gene>
<evidence type="ECO:0000259" key="1">
    <source>
        <dbReference type="Pfam" id="PF12654"/>
    </source>
</evidence>
<dbReference type="Pfam" id="PF12654">
    <property type="entry name" value="DUF3786"/>
    <property type="match status" value="1"/>
</dbReference>
<keyword evidence="3" id="KW-1185">Reference proteome</keyword>
<dbReference type="RefSeq" id="WP_118698314.1">
    <property type="nucleotide sequence ID" value="NZ_JBBMEI010000033.1"/>
</dbReference>
<sequence>MKTNEKVSNYIKLCSEWAEKFLQMDKEELKKRLPELKEEDGYLKITHFGVPFGIRLDDGRIDRLDGKGEANATEMLNIYTLLGYVRENAFFMDKWVPFADLRDARPFGPAYKIGVTDVFAATFSGHAKKLKEAFLKLNGTELPQGDVGYQINAFECEPMRFYFWDCDDEFEAQGNILFDYSATDFNHVESAVSTAEMGVKRLAELAGLPLRGKSFGMQ</sequence>
<protein>
    <submittedName>
        <fullName evidence="2">DUF3786 domain-containing protein</fullName>
    </submittedName>
</protein>
<evidence type="ECO:0000313" key="2">
    <source>
        <dbReference type="EMBL" id="MEQ2358883.1"/>
    </source>
</evidence>
<dbReference type="InterPro" id="IPR024264">
    <property type="entry name" value="DUF3786"/>
</dbReference>
<comment type="caution">
    <text evidence="2">The sequence shown here is derived from an EMBL/GenBank/DDBJ whole genome shotgun (WGS) entry which is preliminary data.</text>
</comment>
<reference evidence="2 3" key="1">
    <citation type="submission" date="2024-03" db="EMBL/GenBank/DDBJ databases">
        <title>Human intestinal bacterial collection.</title>
        <authorList>
            <person name="Pauvert C."/>
            <person name="Hitch T.C.A."/>
            <person name="Clavel T."/>
        </authorList>
    </citation>
    <scope>NUCLEOTIDE SEQUENCE [LARGE SCALE GENOMIC DNA]</scope>
    <source>
        <strain evidence="2 3">CLA-AA-H95</strain>
    </source>
</reference>